<feature type="chain" id="PRO_5008054654" description="Serine aminopeptidase S33 domain-containing protein" evidence="1">
    <location>
        <begin position="31"/>
        <end position="161"/>
    </location>
</feature>
<sequence length="161" mass="17736">MRQHARHAAFDRLAGTLLIAFISVATPASAQQVMIAKTDTQIDALDPGIKLFLREKMAEGNTAFTDDNVILFLHGATSPSTCDFDLSYKDYSWADWLVKQGYVVYMGDYRNYGGSTREAAMDDPPAKHHPLTRSYFSIRSLSSSASSCVEARKDSVSRSGS</sequence>
<keyword evidence="1" id="KW-0732">Signal</keyword>
<dbReference type="Proteomes" id="UP000076959">
    <property type="component" value="Unassembled WGS sequence"/>
</dbReference>
<organism evidence="2 3">
    <name type="scientific">Bradyrhizobium centrolobii</name>
    <dbReference type="NCBI Taxonomy" id="1505087"/>
    <lineage>
        <taxon>Bacteria</taxon>
        <taxon>Pseudomonadati</taxon>
        <taxon>Pseudomonadota</taxon>
        <taxon>Alphaproteobacteria</taxon>
        <taxon>Hyphomicrobiales</taxon>
        <taxon>Nitrobacteraceae</taxon>
        <taxon>Bradyrhizobium</taxon>
    </lineage>
</organism>
<proteinExistence type="predicted"/>
<dbReference type="RefSeq" id="WP_063704108.1">
    <property type="nucleotide sequence ID" value="NZ_LUUB01000079.1"/>
</dbReference>
<dbReference type="InterPro" id="IPR029058">
    <property type="entry name" value="AB_hydrolase_fold"/>
</dbReference>
<dbReference type="OrthoDB" id="5492442at2"/>
<name>A0A176YID1_9BRAD</name>
<reference evidence="2 3" key="1">
    <citation type="submission" date="2016-03" db="EMBL/GenBank/DDBJ databases">
        <title>Draft Genome Sequence of the Strain BR 10245 (Bradyrhizobium sp.) isolated from nodules of Centrolobium paraense.</title>
        <authorList>
            <person name="Simoes-Araujo J.L.Sr."/>
            <person name="Barauna A.C."/>
            <person name="Silva K."/>
            <person name="Zilli J.E."/>
        </authorList>
    </citation>
    <scope>NUCLEOTIDE SEQUENCE [LARGE SCALE GENOMIC DNA]</scope>
    <source>
        <strain evidence="2 3">BR 10245</strain>
    </source>
</reference>
<evidence type="ECO:0000313" key="3">
    <source>
        <dbReference type="Proteomes" id="UP000076959"/>
    </source>
</evidence>
<evidence type="ECO:0000256" key="1">
    <source>
        <dbReference type="SAM" id="SignalP"/>
    </source>
</evidence>
<feature type="signal peptide" evidence="1">
    <location>
        <begin position="1"/>
        <end position="30"/>
    </location>
</feature>
<accession>A0A176YID1</accession>
<evidence type="ECO:0000313" key="2">
    <source>
        <dbReference type="EMBL" id="OAF05778.1"/>
    </source>
</evidence>
<evidence type="ECO:0008006" key="4">
    <source>
        <dbReference type="Google" id="ProtNLM"/>
    </source>
</evidence>
<dbReference type="Gene3D" id="3.40.50.1820">
    <property type="entry name" value="alpha/beta hydrolase"/>
    <property type="match status" value="1"/>
</dbReference>
<dbReference type="SUPFAM" id="SSF53474">
    <property type="entry name" value="alpha/beta-Hydrolases"/>
    <property type="match status" value="1"/>
</dbReference>
<gene>
    <name evidence="2" type="ORF">AYJ54_02475</name>
</gene>
<comment type="caution">
    <text evidence="2">The sequence shown here is derived from an EMBL/GenBank/DDBJ whole genome shotgun (WGS) entry which is preliminary data.</text>
</comment>
<dbReference type="AlphaFoldDB" id="A0A176YID1"/>
<dbReference type="EMBL" id="LUUB01000079">
    <property type="protein sequence ID" value="OAF05778.1"/>
    <property type="molecule type" value="Genomic_DNA"/>
</dbReference>
<dbReference type="STRING" id="1505087.AYJ54_02475"/>
<keyword evidence="3" id="KW-1185">Reference proteome</keyword>
<protein>
    <recommendedName>
        <fullName evidence="4">Serine aminopeptidase S33 domain-containing protein</fullName>
    </recommendedName>
</protein>